<dbReference type="InterPro" id="IPR013325">
    <property type="entry name" value="RNA_pol_sigma_r2"/>
</dbReference>
<accession>A0A0G1S4G9</accession>
<sequence length="179" mass="21091">MPGTTHPVALLYRLLGRKVLRLLLKRSGGDLEAAETVLQDTFIAAYKSFHTFHSKSTYFTWICSIALNKLTDYYRQQVNEKSKFFVPAMEQFNQFLDPRLTPEEKLITDEFRAEVNNCLDLLPSEYRRLLHLKYYQELSVREICLRLNLSPRQLEGRLYRARRQLAAVIARRSPHLKNK</sequence>
<evidence type="ECO:0000256" key="1">
    <source>
        <dbReference type="ARBA" id="ARBA00010641"/>
    </source>
</evidence>
<dbReference type="GO" id="GO:0006352">
    <property type="term" value="P:DNA-templated transcription initiation"/>
    <property type="evidence" value="ECO:0007669"/>
    <property type="project" value="InterPro"/>
</dbReference>
<keyword evidence="4" id="KW-0804">Transcription</keyword>
<dbReference type="InterPro" id="IPR007627">
    <property type="entry name" value="RNA_pol_sigma70_r2"/>
</dbReference>
<dbReference type="PANTHER" id="PTHR43133:SF51">
    <property type="entry name" value="RNA POLYMERASE SIGMA FACTOR"/>
    <property type="match status" value="1"/>
</dbReference>
<dbReference type="SUPFAM" id="SSF88659">
    <property type="entry name" value="Sigma3 and sigma4 domains of RNA polymerase sigma factors"/>
    <property type="match status" value="1"/>
</dbReference>
<organism evidence="7 8">
    <name type="scientific">Candidatus Amesbacteria bacterium GW2011_GWC1_47_15</name>
    <dbReference type="NCBI Taxonomy" id="1618364"/>
    <lineage>
        <taxon>Bacteria</taxon>
        <taxon>Candidatus Amesiibacteriota</taxon>
    </lineage>
</organism>
<keyword evidence="2" id="KW-0805">Transcription regulation</keyword>
<gene>
    <name evidence="7" type="ORF">UX86_C0010G0022</name>
</gene>
<dbReference type="NCBIfam" id="TIGR02937">
    <property type="entry name" value="sigma70-ECF"/>
    <property type="match status" value="1"/>
</dbReference>
<dbReference type="GO" id="GO:0016987">
    <property type="term" value="F:sigma factor activity"/>
    <property type="evidence" value="ECO:0007669"/>
    <property type="project" value="UniProtKB-KW"/>
</dbReference>
<evidence type="ECO:0000256" key="4">
    <source>
        <dbReference type="ARBA" id="ARBA00023163"/>
    </source>
</evidence>
<evidence type="ECO:0000259" key="5">
    <source>
        <dbReference type="Pfam" id="PF04542"/>
    </source>
</evidence>
<evidence type="ECO:0000313" key="7">
    <source>
        <dbReference type="EMBL" id="KKU64292.1"/>
    </source>
</evidence>
<dbReference type="InterPro" id="IPR039425">
    <property type="entry name" value="RNA_pol_sigma-70-like"/>
</dbReference>
<evidence type="ECO:0000256" key="3">
    <source>
        <dbReference type="ARBA" id="ARBA00023082"/>
    </source>
</evidence>
<reference evidence="7 8" key="1">
    <citation type="journal article" date="2015" name="Nature">
        <title>rRNA introns, odd ribosomes, and small enigmatic genomes across a large radiation of phyla.</title>
        <authorList>
            <person name="Brown C.T."/>
            <person name="Hug L.A."/>
            <person name="Thomas B.C."/>
            <person name="Sharon I."/>
            <person name="Castelle C.J."/>
            <person name="Singh A."/>
            <person name="Wilkins M.J."/>
            <person name="Williams K.H."/>
            <person name="Banfield J.F."/>
        </authorList>
    </citation>
    <scope>NUCLEOTIDE SEQUENCE [LARGE SCALE GENOMIC DNA]</scope>
</reference>
<name>A0A0G1S4G9_9BACT</name>
<dbReference type="InterPro" id="IPR014284">
    <property type="entry name" value="RNA_pol_sigma-70_dom"/>
</dbReference>
<dbReference type="CDD" id="cd06171">
    <property type="entry name" value="Sigma70_r4"/>
    <property type="match status" value="1"/>
</dbReference>
<comment type="similarity">
    <text evidence="1">Belongs to the sigma-70 factor family. ECF subfamily.</text>
</comment>
<dbReference type="SUPFAM" id="SSF88946">
    <property type="entry name" value="Sigma2 domain of RNA polymerase sigma factors"/>
    <property type="match status" value="1"/>
</dbReference>
<dbReference type="PANTHER" id="PTHR43133">
    <property type="entry name" value="RNA POLYMERASE ECF-TYPE SIGMA FACTO"/>
    <property type="match status" value="1"/>
</dbReference>
<dbReference type="InterPro" id="IPR013249">
    <property type="entry name" value="RNA_pol_sigma70_r4_t2"/>
</dbReference>
<dbReference type="STRING" id="1618364.UX86_C0010G0022"/>
<evidence type="ECO:0008006" key="9">
    <source>
        <dbReference type="Google" id="ProtNLM"/>
    </source>
</evidence>
<evidence type="ECO:0000256" key="2">
    <source>
        <dbReference type="ARBA" id="ARBA00023015"/>
    </source>
</evidence>
<feature type="domain" description="RNA polymerase sigma-70 region 2" evidence="5">
    <location>
        <begin position="11"/>
        <end position="77"/>
    </location>
</feature>
<keyword evidence="3" id="KW-0731">Sigma factor</keyword>
<dbReference type="Gene3D" id="1.10.1740.10">
    <property type="match status" value="1"/>
</dbReference>
<dbReference type="Pfam" id="PF08281">
    <property type="entry name" value="Sigma70_r4_2"/>
    <property type="match status" value="1"/>
</dbReference>
<dbReference type="AlphaFoldDB" id="A0A0G1S4G9"/>
<dbReference type="InterPro" id="IPR013324">
    <property type="entry name" value="RNA_pol_sigma_r3/r4-like"/>
</dbReference>
<dbReference type="Proteomes" id="UP000034502">
    <property type="component" value="Unassembled WGS sequence"/>
</dbReference>
<evidence type="ECO:0000259" key="6">
    <source>
        <dbReference type="Pfam" id="PF08281"/>
    </source>
</evidence>
<feature type="domain" description="RNA polymerase sigma factor 70 region 4 type 2" evidence="6">
    <location>
        <begin position="114"/>
        <end position="165"/>
    </location>
</feature>
<proteinExistence type="inferred from homology"/>
<dbReference type="EMBL" id="LCNU01000010">
    <property type="protein sequence ID" value="KKU64292.1"/>
    <property type="molecule type" value="Genomic_DNA"/>
</dbReference>
<comment type="caution">
    <text evidence="7">The sequence shown here is derived from an EMBL/GenBank/DDBJ whole genome shotgun (WGS) entry which is preliminary data.</text>
</comment>
<dbReference type="InterPro" id="IPR036388">
    <property type="entry name" value="WH-like_DNA-bd_sf"/>
</dbReference>
<evidence type="ECO:0000313" key="8">
    <source>
        <dbReference type="Proteomes" id="UP000034502"/>
    </source>
</evidence>
<dbReference type="Pfam" id="PF04542">
    <property type="entry name" value="Sigma70_r2"/>
    <property type="match status" value="1"/>
</dbReference>
<dbReference type="GO" id="GO:0003677">
    <property type="term" value="F:DNA binding"/>
    <property type="evidence" value="ECO:0007669"/>
    <property type="project" value="InterPro"/>
</dbReference>
<dbReference type="Gene3D" id="1.10.10.10">
    <property type="entry name" value="Winged helix-like DNA-binding domain superfamily/Winged helix DNA-binding domain"/>
    <property type="match status" value="1"/>
</dbReference>
<protein>
    <recommendedName>
        <fullName evidence="9">RNA polymerase sigma factor</fullName>
    </recommendedName>
</protein>